<proteinExistence type="predicted"/>
<name>A0A9W9C0A6_9PLEO</name>
<dbReference type="Proteomes" id="UP001140562">
    <property type="component" value="Unassembled WGS sequence"/>
</dbReference>
<reference evidence="1" key="1">
    <citation type="submission" date="2022-10" db="EMBL/GenBank/DDBJ databases">
        <title>Tapping the CABI collections for fungal endophytes: first genome assemblies for Collariella, Neodidymelliopsis, Ascochyta clinopodiicola, Didymella pomorum, Didymosphaeria variabile, Neocosmospora piperis and Neocucurbitaria cava.</title>
        <authorList>
            <person name="Hill R."/>
        </authorList>
    </citation>
    <scope>NUCLEOTIDE SEQUENCE</scope>
    <source>
        <strain evidence="1">IMI 360193</strain>
    </source>
</reference>
<gene>
    <name evidence="1" type="ORF">N0V87_004839</name>
</gene>
<comment type="caution">
    <text evidence="1">The sequence shown here is derived from an EMBL/GenBank/DDBJ whole genome shotgun (WGS) entry which is preliminary data.</text>
</comment>
<keyword evidence="2" id="KW-1185">Reference proteome</keyword>
<accession>A0A9W9C0A6</accession>
<evidence type="ECO:0000313" key="1">
    <source>
        <dbReference type="EMBL" id="KAJ4337168.1"/>
    </source>
</evidence>
<dbReference type="AlphaFoldDB" id="A0A9W9C0A6"/>
<organism evidence="1 2">
    <name type="scientific">Didymella glomerata</name>
    <dbReference type="NCBI Taxonomy" id="749621"/>
    <lineage>
        <taxon>Eukaryota</taxon>
        <taxon>Fungi</taxon>
        <taxon>Dikarya</taxon>
        <taxon>Ascomycota</taxon>
        <taxon>Pezizomycotina</taxon>
        <taxon>Dothideomycetes</taxon>
        <taxon>Pleosporomycetidae</taxon>
        <taxon>Pleosporales</taxon>
        <taxon>Pleosporineae</taxon>
        <taxon>Didymellaceae</taxon>
        <taxon>Didymella</taxon>
    </lineage>
</organism>
<dbReference type="EMBL" id="JAPEUV010000041">
    <property type="protein sequence ID" value="KAJ4337168.1"/>
    <property type="molecule type" value="Genomic_DNA"/>
</dbReference>
<sequence>MAISFSQTSPLTPRNSALSYDKLQDKLAADLYLDYDSAKYFLDIVLPDGTTEEINSTCDLKAALYRAKPKDGLY</sequence>
<protein>
    <submittedName>
        <fullName evidence="1">Uncharacterized protein</fullName>
    </submittedName>
</protein>
<evidence type="ECO:0000313" key="2">
    <source>
        <dbReference type="Proteomes" id="UP001140562"/>
    </source>
</evidence>